<sequence length="261" mass="28954">MTMNAENTPAPIDAEIHDDTIAKFVLSGRRQVRQLLQEIVDHHALIGGHFGNGGSFLTALLELSDDEDTLTLDASPDAATHRRVLSAPKLVCVTQLDRIRIQFVLRDLEEGREDGRTVIYAPVPDEILRLQRRDAFRLSVPLSHAATCVIRTKGVAEPTVEVVGRLLDISVGGIALQAPTDIVEFVIGSQLETCQLRLPNLDPIPLQLRVCNISRQEQRSGAQMLRIGLSFADLPRSAENAIQRYIFNTERERNARERGGL</sequence>
<comment type="subcellular location">
    <subcellularLocation>
        <location evidence="4">Bacterial flagellum basal body</location>
    </subcellularLocation>
</comment>
<reference evidence="8" key="1">
    <citation type="submission" date="2016-03" db="EMBL/GenBank/DDBJ databases">
        <authorList>
            <person name="Ma C."/>
            <person name="Zhou S."/>
            <person name="Yang G."/>
        </authorList>
    </citation>
    <scope>NUCLEOTIDE SEQUENCE [LARGE SCALE GENOMIC DNA]</scope>
    <source>
        <strain evidence="8">SgZ-1</strain>
    </source>
</reference>
<proteinExistence type="inferred from homology"/>
<dbReference type="InterPro" id="IPR012349">
    <property type="entry name" value="Split_barrel_FMN-bd"/>
</dbReference>
<keyword evidence="1 4" id="KW-0973">c-di-GMP</keyword>
<evidence type="ECO:0000313" key="8">
    <source>
        <dbReference type="Proteomes" id="UP000036902"/>
    </source>
</evidence>
<keyword evidence="7" id="KW-0966">Cell projection</keyword>
<dbReference type="InterPro" id="IPR009875">
    <property type="entry name" value="PilZ_domain"/>
</dbReference>
<dbReference type="GO" id="GO:0009425">
    <property type="term" value="C:bacterial-type flagellum basal body"/>
    <property type="evidence" value="ECO:0007669"/>
    <property type="project" value="UniProtKB-SubCell"/>
</dbReference>
<keyword evidence="7" id="KW-0282">Flagellum</keyword>
<dbReference type="RefSeq" id="WP_048708764.1">
    <property type="nucleotide sequence ID" value="NZ_CP014646.1"/>
</dbReference>
<evidence type="ECO:0000256" key="2">
    <source>
        <dbReference type="ARBA" id="ARBA00022741"/>
    </source>
</evidence>
<comment type="similarity">
    <text evidence="4">Belongs to the YcgR family.</text>
</comment>
<dbReference type="InterPro" id="IPR009926">
    <property type="entry name" value="T3SS_YcgR_PilZN"/>
</dbReference>
<dbReference type="InterPro" id="IPR023787">
    <property type="entry name" value="T3SS_YcgR"/>
</dbReference>
<dbReference type="Gene3D" id="2.30.110.10">
    <property type="entry name" value="Electron Transport, Fmn-binding Protein, Chain A"/>
    <property type="match status" value="1"/>
</dbReference>
<dbReference type="EMBL" id="CP014646">
    <property type="protein sequence ID" value="AMO35695.1"/>
    <property type="molecule type" value="Genomic_DNA"/>
</dbReference>
<evidence type="ECO:0000259" key="6">
    <source>
        <dbReference type="Pfam" id="PF07317"/>
    </source>
</evidence>
<dbReference type="GO" id="GO:0071973">
    <property type="term" value="P:bacterial-type flagellum-dependent cell motility"/>
    <property type="evidence" value="ECO:0007669"/>
    <property type="project" value="UniProtKB-UniRule"/>
</dbReference>
<dbReference type="HAMAP" id="MF_01457">
    <property type="entry name" value="YcgR"/>
    <property type="match status" value="1"/>
</dbReference>
<organism evidence="7 8">
    <name type="scientific">Thauera humireducens</name>
    <dbReference type="NCBI Taxonomy" id="1134435"/>
    <lineage>
        <taxon>Bacteria</taxon>
        <taxon>Pseudomonadati</taxon>
        <taxon>Pseudomonadota</taxon>
        <taxon>Betaproteobacteria</taxon>
        <taxon>Rhodocyclales</taxon>
        <taxon>Zoogloeaceae</taxon>
        <taxon>Thauera</taxon>
    </lineage>
</organism>
<accession>A0A140ID70</accession>
<gene>
    <name evidence="4" type="primary">ycgR</name>
    <name evidence="7" type="ORF">AC731_001260</name>
</gene>
<evidence type="ECO:0000256" key="1">
    <source>
        <dbReference type="ARBA" id="ARBA00022636"/>
    </source>
</evidence>
<keyword evidence="7" id="KW-0969">Cilium</keyword>
<dbReference type="Gene3D" id="2.40.10.220">
    <property type="entry name" value="predicted glycosyltransferase like domains"/>
    <property type="match status" value="1"/>
</dbReference>
<keyword evidence="3 4" id="KW-0975">Bacterial flagellum</keyword>
<dbReference type="STRING" id="1134435.AC731_001260"/>
<dbReference type="Proteomes" id="UP000036902">
    <property type="component" value="Chromosome"/>
</dbReference>
<dbReference type="AlphaFoldDB" id="A0A140ID70"/>
<protein>
    <recommendedName>
        <fullName evidence="4">Flagellar brake protein YcgR</fullName>
    </recommendedName>
    <alternativeName>
        <fullName evidence="4">Cyclic di-GMP binding protein YcgR</fullName>
    </alternativeName>
</protein>
<evidence type="ECO:0000313" key="7">
    <source>
        <dbReference type="EMBL" id="AMO35695.1"/>
    </source>
</evidence>
<dbReference type="Pfam" id="PF07317">
    <property type="entry name" value="PilZN"/>
    <property type="match status" value="1"/>
</dbReference>
<keyword evidence="2 4" id="KW-0547">Nucleotide-binding</keyword>
<dbReference type="Pfam" id="PF07238">
    <property type="entry name" value="PilZ"/>
    <property type="match status" value="1"/>
</dbReference>
<feature type="domain" description="PilZ" evidence="5">
    <location>
        <begin position="131"/>
        <end position="247"/>
    </location>
</feature>
<name>A0A140ID70_9RHOO</name>
<dbReference type="GO" id="GO:0035438">
    <property type="term" value="F:cyclic-di-GMP binding"/>
    <property type="evidence" value="ECO:0007669"/>
    <property type="project" value="UniProtKB-UniRule"/>
</dbReference>
<evidence type="ECO:0000259" key="5">
    <source>
        <dbReference type="Pfam" id="PF07238"/>
    </source>
</evidence>
<evidence type="ECO:0000256" key="3">
    <source>
        <dbReference type="ARBA" id="ARBA00023143"/>
    </source>
</evidence>
<dbReference type="GO" id="GO:0071945">
    <property type="term" value="P:regulation of bacterial-type flagellum-dependent cell motility by regulation of motor speed"/>
    <property type="evidence" value="ECO:0007669"/>
    <property type="project" value="UniProtKB-UniRule"/>
</dbReference>
<dbReference type="KEGG" id="thu:AC731_001260"/>
<feature type="domain" description="Type III secretion system flagellar brake protein YcgR PilZN" evidence="6">
    <location>
        <begin position="24"/>
        <end position="129"/>
    </location>
</feature>
<keyword evidence="8" id="KW-1185">Reference proteome</keyword>
<comment type="function">
    <text evidence="4">Acts as a flagellar brake, regulating swimming and swarming in a bis-(3'-5') cyclic diguanylic acid (c-di-GMP)-dependent manner. Binds 1 c-di-GMP dimer per subunit. Increasing levels of c-di-GMP lead to decreased motility.</text>
</comment>
<comment type="subunit">
    <text evidence="4">Monomer. Interacts with the flagellar basal bodies.</text>
</comment>
<evidence type="ECO:0000256" key="4">
    <source>
        <dbReference type="HAMAP-Rule" id="MF_01457"/>
    </source>
</evidence>